<dbReference type="InterPro" id="IPR013151">
    <property type="entry name" value="Immunoglobulin_dom"/>
</dbReference>
<dbReference type="Gene3D" id="2.60.40.10">
    <property type="entry name" value="Immunoglobulins"/>
    <property type="match status" value="2"/>
</dbReference>
<dbReference type="InterPro" id="IPR000884">
    <property type="entry name" value="TSP1_rpt"/>
</dbReference>
<name>A0AAD9R1R4_ACRCE</name>
<dbReference type="FunFam" id="2.20.100.10:FF:000002">
    <property type="entry name" value="Unc-5 netrin receptor C"/>
    <property type="match status" value="1"/>
</dbReference>
<evidence type="ECO:0000313" key="12">
    <source>
        <dbReference type="EMBL" id="KAK2571146.1"/>
    </source>
</evidence>
<keyword evidence="8" id="KW-0325">Glycoprotein</keyword>
<dbReference type="Proteomes" id="UP001249851">
    <property type="component" value="Unassembled WGS sequence"/>
</dbReference>
<feature type="non-terminal residue" evidence="12">
    <location>
        <position position="618"/>
    </location>
</feature>
<feature type="domain" description="SRCR" evidence="10">
    <location>
        <begin position="191"/>
        <end position="291"/>
    </location>
</feature>
<dbReference type="SUPFAM" id="SSF56487">
    <property type="entry name" value="SRCR-like"/>
    <property type="match status" value="3"/>
</dbReference>
<dbReference type="Gene3D" id="2.20.100.10">
    <property type="entry name" value="Thrombospondin type-1 (TSP1) repeat"/>
    <property type="match status" value="1"/>
</dbReference>
<accession>A0AAD9R1R4</accession>
<dbReference type="PANTHER" id="PTHR19331">
    <property type="entry name" value="SCAVENGER RECEPTOR DOMAIN-CONTAINING"/>
    <property type="match status" value="1"/>
</dbReference>
<dbReference type="SMART" id="SM00409">
    <property type="entry name" value="IG"/>
    <property type="match status" value="2"/>
</dbReference>
<evidence type="ECO:0000256" key="4">
    <source>
        <dbReference type="ARBA" id="ARBA00022737"/>
    </source>
</evidence>
<dbReference type="SMART" id="SM00408">
    <property type="entry name" value="IGc2"/>
    <property type="match status" value="2"/>
</dbReference>
<dbReference type="SMART" id="SM00202">
    <property type="entry name" value="SR"/>
    <property type="match status" value="2"/>
</dbReference>
<evidence type="ECO:0000256" key="6">
    <source>
        <dbReference type="ARBA" id="ARBA00023136"/>
    </source>
</evidence>
<dbReference type="InterPro" id="IPR013783">
    <property type="entry name" value="Ig-like_fold"/>
</dbReference>
<evidence type="ECO:0000256" key="3">
    <source>
        <dbReference type="ARBA" id="ARBA00022729"/>
    </source>
</evidence>
<dbReference type="InterPro" id="IPR013098">
    <property type="entry name" value="Ig_I-set"/>
</dbReference>
<dbReference type="PROSITE" id="PS50287">
    <property type="entry name" value="SRCR_2"/>
    <property type="match status" value="3"/>
</dbReference>
<evidence type="ECO:0000259" key="10">
    <source>
        <dbReference type="PROSITE" id="PS50287"/>
    </source>
</evidence>
<proteinExistence type="predicted"/>
<feature type="disulfide bond" evidence="9">
    <location>
        <begin position="261"/>
        <end position="271"/>
    </location>
</feature>
<keyword evidence="13" id="KW-1185">Reference proteome</keyword>
<keyword evidence="4" id="KW-0677">Repeat</keyword>
<comment type="caution">
    <text evidence="9">Lacks conserved residue(s) required for the propagation of feature annotation.</text>
</comment>
<dbReference type="InterPro" id="IPR036179">
    <property type="entry name" value="Ig-like_dom_sf"/>
</dbReference>
<dbReference type="InterPro" id="IPR003599">
    <property type="entry name" value="Ig_sub"/>
</dbReference>
<gene>
    <name evidence="12" type="ORF">P5673_003707</name>
</gene>
<dbReference type="InterPro" id="IPR036383">
    <property type="entry name" value="TSP1_rpt_sf"/>
</dbReference>
<feature type="domain" description="SRCR" evidence="10">
    <location>
        <begin position="538"/>
        <end position="582"/>
    </location>
</feature>
<dbReference type="SMART" id="SM00209">
    <property type="entry name" value="TSP1"/>
    <property type="match status" value="2"/>
</dbReference>
<dbReference type="Pfam" id="PF00047">
    <property type="entry name" value="ig"/>
    <property type="match status" value="1"/>
</dbReference>
<evidence type="ECO:0000259" key="11">
    <source>
        <dbReference type="PROSITE" id="PS50835"/>
    </source>
</evidence>
<evidence type="ECO:0000256" key="1">
    <source>
        <dbReference type="ARBA" id="ARBA00004167"/>
    </source>
</evidence>
<keyword evidence="3" id="KW-0732">Signal</keyword>
<comment type="subcellular location">
    <subcellularLocation>
        <location evidence="1">Membrane</location>
        <topology evidence="1">Single-pass membrane protein</topology>
    </subcellularLocation>
</comment>
<comment type="caution">
    <text evidence="12">The sequence shown here is derived from an EMBL/GenBank/DDBJ whole genome shotgun (WGS) entry which is preliminary data.</text>
</comment>
<dbReference type="InterPro" id="IPR003598">
    <property type="entry name" value="Ig_sub2"/>
</dbReference>
<dbReference type="Gene3D" id="3.10.250.10">
    <property type="entry name" value="SRCR-like domain"/>
    <property type="match status" value="3"/>
</dbReference>
<dbReference type="InterPro" id="IPR001190">
    <property type="entry name" value="SRCR"/>
</dbReference>
<keyword evidence="6" id="KW-0472">Membrane</keyword>
<dbReference type="PROSITE" id="PS50092">
    <property type="entry name" value="TSP1"/>
    <property type="match status" value="3"/>
</dbReference>
<feature type="domain" description="Ig-like" evidence="11">
    <location>
        <begin position="292"/>
        <end position="387"/>
    </location>
</feature>
<dbReference type="EMBL" id="JARQWQ010000006">
    <property type="protein sequence ID" value="KAK2571146.1"/>
    <property type="molecule type" value="Genomic_DNA"/>
</dbReference>
<feature type="domain" description="Ig-like" evidence="11">
    <location>
        <begin position="406"/>
        <end position="480"/>
    </location>
</feature>
<reference evidence="12" key="1">
    <citation type="journal article" date="2023" name="G3 (Bethesda)">
        <title>Whole genome assembly and annotation of the endangered Caribbean coral Acropora cervicornis.</title>
        <authorList>
            <person name="Selwyn J.D."/>
            <person name="Vollmer S.V."/>
        </authorList>
    </citation>
    <scope>NUCLEOTIDE SEQUENCE</scope>
    <source>
        <strain evidence="12">K2</strain>
    </source>
</reference>
<dbReference type="Pfam" id="PF07679">
    <property type="entry name" value="I-set"/>
    <property type="match status" value="1"/>
</dbReference>
<dbReference type="PRINTS" id="PR01705">
    <property type="entry name" value="TSP1REPEAT"/>
</dbReference>
<dbReference type="Pfam" id="PF00530">
    <property type="entry name" value="SRCR"/>
    <property type="match status" value="2"/>
</dbReference>
<dbReference type="AlphaFoldDB" id="A0AAD9R1R4"/>
<evidence type="ECO:0000256" key="2">
    <source>
        <dbReference type="ARBA" id="ARBA00022692"/>
    </source>
</evidence>
<dbReference type="FunFam" id="3.10.250.10:FF:000016">
    <property type="entry name" value="Scavenger receptor cysteine-rich protein type 12"/>
    <property type="match status" value="1"/>
</dbReference>
<evidence type="ECO:0000256" key="5">
    <source>
        <dbReference type="ARBA" id="ARBA00022989"/>
    </source>
</evidence>
<dbReference type="SUPFAM" id="SSF48726">
    <property type="entry name" value="Immunoglobulin"/>
    <property type="match status" value="2"/>
</dbReference>
<keyword evidence="7 9" id="KW-1015">Disulfide bond</keyword>
<dbReference type="SUPFAM" id="SSF82895">
    <property type="entry name" value="TSP-1 type 1 repeat"/>
    <property type="match status" value="2"/>
</dbReference>
<organism evidence="12 13">
    <name type="scientific">Acropora cervicornis</name>
    <name type="common">Staghorn coral</name>
    <dbReference type="NCBI Taxonomy" id="6130"/>
    <lineage>
        <taxon>Eukaryota</taxon>
        <taxon>Metazoa</taxon>
        <taxon>Cnidaria</taxon>
        <taxon>Anthozoa</taxon>
        <taxon>Hexacorallia</taxon>
        <taxon>Scleractinia</taxon>
        <taxon>Astrocoeniina</taxon>
        <taxon>Acroporidae</taxon>
        <taxon>Acropora</taxon>
    </lineage>
</organism>
<evidence type="ECO:0000256" key="8">
    <source>
        <dbReference type="ARBA" id="ARBA00023180"/>
    </source>
</evidence>
<keyword evidence="5" id="KW-1133">Transmembrane helix</keyword>
<protein>
    <submittedName>
        <fullName evidence="12">Thrombospondin-2</fullName>
    </submittedName>
</protein>
<dbReference type="PROSITE" id="PS50835">
    <property type="entry name" value="IG_LIKE"/>
    <property type="match status" value="2"/>
</dbReference>
<dbReference type="GO" id="GO:0016020">
    <property type="term" value="C:membrane"/>
    <property type="evidence" value="ECO:0007669"/>
    <property type="project" value="UniProtKB-SubCell"/>
</dbReference>
<feature type="domain" description="SRCR" evidence="10">
    <location>
        <begin position="103"/>
        <end position="199"/>
    </location>
</feature>
<reference evidence="12" key="2">
    <citation type="journal article" date="2023" name="Science">
        <title>Genomic signatures of disease resistance in endangered staghorn corals.</title>
        <authorList>
            <person name="Vollmer S.V."/>
            <person name="Selwyn J.D."/>
            <person name="Despard B.A."/>
            <person name="Roesel C.L."/>
        </authorList>
    </citation>
    <scope>NUCLEOTIDE SEQUENCE</scope>
    <source>
        <strain evidence="12">K2</strain>
    </source>
</reference>
<dbReference type="InterPro" id="IPR007110">
    <property type="entry name" value="Ig-like_dom"/>
</dbReference>
<dbReference type="InterPro" id="IPR036772">
    <property type="entry name" value="SRCR-like_dom_sf"/>
</dbReference>
<keyword evidence="2" id="KW-0812">Transmembrane</keyword>
<sequence>FYYWTSWGSCSRTCGGGNQERQRIGTWILETRPCNKNNCPIDGGWSDWSKWSHCTKNVNGIQMRTRQCVNPKPQFGGKLCTGAKTTAMRGCTNTSRCRQDFSVRLLTIKGFPSNGSLQILSNGTWKDPCITNWNEAERNLVCQAQGYNGSSLGVCSNSGTNSSGNTTHSCEHLTQDCEEKISREIKCSVPVRLAGVDSINYAGRVEVFYQGKWGKISRSNWDINDVKVFCKQLGFQSVVAEFIGMDTKDENISVALSNVACTGQESVLASCERFDEKHNCVDNIGAQAFCEPTKLTISNELLFRIKQNSAGKEIHVFNIGSTVTVKCSKVETKLGQKISWYNGITGVKIKSGGRIQLNGLSLKIKNFQLDDAGTYECRGESSTRFYTIYANATFINKIRRQAFLSGGPGIIRCSALGNPTPHFKWNRQDGRSLQDRRFIQLANGSLMMKSIQAEDKGTYICAIKQPRGSEPSSEKSQSINVMNISGIQVRIRRCVNPYPQLGEKPCPGPDLTVIRGCTNISRCREDFRVSFRTTGVPVRLAGVDGVNYAGRVEVFYQGKWGDEWDINDVKVVCRQLGFQNALAEFLGMDTKDENISVVSSDENGKGYGVLRIRNPPES</sequence>
<evidence type="ECO:0000256" key="9">
    <source>
        <dbReference type="PROSITE-ProRule" id="PRU00196"/>
    </source>
</evidence>
<dbReference type="PANTHER" id="PTHR19331:SF465">
    <property type="entry name" value="EGG PEPTIDE SPERACT RECEPTOR"/>
    <property type="match status" value="1"/>
</dbReference>
<dbReference type="Pfam" id="PF00090">
    <property type="entry name" value="TSP_1"/>
    <property type="match status" value="3"/>
</dbReference>
<evidence type="ECO:0000256" key="7">
    <source>
        <dbReference type="ARBA" id="ARBA00023157"/>
    </source>
</evidence>
<evidence type="ECO:0000313" key="13">
    <source>
        <dbReference type="Proteomes" id="UP001249851"/>
    </source>
</evidence>